<sequence>MSPAPPVPCWLMKAEPDSRIVKGHDVKLSVDDFERVGITPWEGVRNHEAKNLMMQMRTGDRVLFYHSSCKNPGIAAFGVVAREGYPDHTAWDESHPYFDAKAKKDSPTWYMVDVEFKSRTKCFVSLSVLKGVAAGGAPGYLTSGDIDAIKGMALLNRGRLSVQRVEQAAWDAIQIMADKGSWSEGQEKKAKGWKKQTPKDKESGADPSSKEPVKAKGNPKKRKAQQAEGDEDLAPVRRSARVRTKG</sequence>
<organism evidence="1 2">
    <name type="scientific">Thelephora ganbajun</name>
    <name type="common">Ganba fungus</name>
    <dbReference type="NCBI Taxonomy" id="370292"/>
    <lineage>
        <taxon>Eukaryota</taxon>
        <taxon>Fungi</taxon>
        <taxon>Dikarya</taxon>
        <taxon>Basidiomycota</taxon>
        <taxon>Agaricomycotina</taxon>
        <taxon>Agaricomycetes</taxon>
        <taxon>Thelephorales</taxon>
        <taxon>Thelephoraceae</taxon>
        <taxon>Thelephora</taxon>
    </lineage>
</organism>
<evidence type="ECO:0000313" key="1">
    <source>
        <dbReference type="EMBL" id="KAF9653440.1"/>
    </source>
</evidence>
<gene>
    <name evidence="1" type="ORF">BDM02DRAFT_3087363</name>
</gene>
<reference evidence="1" key="1">
    <citation type="submission" date="2019-10" db="EMBL/GenBank/DDBJ databases">
        <authorList>
            <consortium name="DOE Joint Genome Institute"/>
            <person name="Kuo A."/>
            <person name="Miyauchi S."/>
            <person name="Kiss E."/>
            <person name="Drula E."/>
            <person name="Kohler A."/>
            <person name="Sanchez-Garcia M."/>
            <person name="Andreopoulos B."/>
            <person name="Barry K.W."/>
            <person name="Bonito G."/>
            <person name="Buee M."/>
            <person name="Carver A."/>
            <person name="Chen C."/>
            <person name="Cichocki N."/>
            <person name="Clum A."/>
            <person name="Culley D."/>
            <person name="Crous P.W."/>
            <person name="Fauchery L."/>
            <person name="Girlanda M."/>
            <person name="Hayes R."/>
            <person name="Keri Z."/>
            <person name="Labutti K."/>
            <person name="Lipzen A."/>
            <person name="Lombard V."/>
            <person name="Magnuson J."/>
            <person name="Maillard F."/>
            <person name="Morin E."/>
            <person name="Murat C."/>
            <person name="Nolan M."/>
            <person name="Ohm R."/>
            <person name="Pangilinan J."/>
            <person name="Pereira M."/>
            <person name="Perotto S."/>
            <person name="Peter M."/>
            <person name="Riley R."/>
            <person name="Sitrit Y."/>
            <person name="Stielow B."/>
            <person name="Szollosi G."/>
            <person name="Zifcakova L."/>
            <person name="Stursova M."/>
            <person name="Spatafora J.W."/>
            <person name="Tedersoo L."/>
            <person name="Vaario L.-M."/>
            <person name="Yamada A."/>
            <person name="Yan M."/>
            <person name="Wang P."/>
            <person name="Xu J."/>
            <person name="Bruns T."/>
            <person name="Baldrian P."/>
            <person name="Vilgalys R."/>
            <person name="Henrissat B."/>
            <person name="Grigoriev I.V."/>
            <person name="Hibbett D."/>
            <person name="Nagy L.G."/>
            <person name="Martin F.M."/>
        </authorList>
    </citation>
    <scope>NUCLEOTIDE SEQUENCE</scope>
    <source>
        <strain evidence="1">P2</strain>
    </source>
</reference>
<keyword evidence="2" id="KW-1185">Reference proteome</keyword>
<comment type="caution">
    <text evidence="1">The sequence shown here is derived from an EMBL/GenBank/DDBJ whole genome shotgun (WGS) entry which is preliminary data.</text>
</comment>
<accession>A0ACB6ZUG6</accession>
<evidence type="ECO:0000313" key="2">
    <source>
        <dbReference type="Proteomes" id="UP000886501"/>
    </source>
</evidence>
<protein>
    <submittedName>
        <fullName evidence="1">DUF55-domain-containing protein</fullName>
    </submittedName>
</protein>
<name>A0ACB6ZUG6_THEGA</name>
<proteinExistence type="predicted"/>
<reference evidence="1" key="2">
    <citation type="journal article" date="2020" name="Nat. Commun.">
        <title>Large-scale genome sequencing of mycorrhizal fungi provides insights into the early evolution of symbiotic traits.</title>
        <authorList>
            <person name="Miyauchi S."/>
            <person name="Kiss E."/>
            <person name="Kuo A."/>
            <person name="Drula E."/>
            <person name="Kohler A."/>
            <person name="Sanchez-Garcia M."/>
            <person name="Morin E."/>
            <person name="Andreopoulos B."/>
            <person name="Barry K.W."/>
            <person name="Bonito G."/>
            <person name="Buee M."/>
            <person name="Carver A."/>
            <person name="Chen C."/>
            <person name="Cichocki N."/>
            <person name="Clum A."/>
            <person name="Culley D."/>
            <person name="Crous P.W."/>
            <person name="Fauchery L."/>
            <person name="Girlanda M."/>
            <person name="Hayes R.D."/>
            <person name="Keri Z."/>
            <person name="LaButti K."/>
            <person name="Lipzen A."/>
            <person name="Lombard V."/>
            <person name="Magnuson J."/>
            <person name="Maillard F."/>
            <person name="Murat C."/>
            <person name="Nolan M."/>
            <person name="Ohm R.A."/>
            <person name="Pangilinan J."/>
            <person name="Pereira M.F."/>
            <person name="Perotto S."/>
            <person name="Peter M."/>
            <person name="Pfister S."/>
            <person name="Riley R."/>
            <person name="Sitrit Y."/>
            <person name="Stielow J.B."/>
            <person name="Szollosi G."/>
            <person name="Zifcakova L."/>
            <person name="Stursova M."/>
            <person name="Spatafora J.W."/>
            <person name="Tedersoo L."/>
            <person name="Vaario L.M."/>
            <person name="Yamada A."/>
            <person name="Yan M."/>
            <person name="Wang P."/>
            <person name="Xu J."/>
            <person name="Bruns T."/>
            <person name="Baldrian P."/>
            <person name="Vilgalys R."/>
            <person name="Dunand C."/>
            <person name="Henrissat B."/>
            <person name="Grigoriev I.V."/>
            <person name="Hibbett D."/>
            <person name="Nagy L.G."/>
            <person name="Martin F.M."/>
        </authorList>
    </citation>
    <scope>NUCLEOTIDE SEQUENCE</scope>
    <source>
        <strain evidence="1">P2</strain>
    </source>
</reference>
<dbReference type="EMBL" id="MU117964">
    <property type="protein sequence ID" value="KAF9653440.1"/>
    <property type="molecule type" value="Genomic_DNA"/>
</dbReference>
<dbReference type="Proteomes" id="UP000886501">
    <property type="component" value="Unassembled WGS sequence"/>
</dbReference>